<dbReference type="Pfam" id="PF00486">
    <property type="entry name" value="Trans_reg_C"/>
    <property type="match status" value="1"/>
</dbReference>
<evidence type="ECO:0000256" key="5">
    <source>
        <dbReference type="ARBA" id="ARBA00023163"/>
    </source>
</evidence>
<dbReference type="Gene3D" id="6.10.250.690">
    <property type="match status" value="1"/>
</dbReference>
<evidence type="ECO:0000259" key="8">
    <source>
        <dbReference type="PROSITE" id="PS50110"/>
    </source>
</evidence>
<dbReference type="RefSeq" id="WP_212219863.1">
    <property type="nucleotide sequence ID" value="NZ_JAGUCO010000034.1"/>
</dbReference>
<evidence type="ECO:0000256" key="6">
    <source>
        <dbReference type="PROSITE-ProRule" id="PRU00169"/>
    </source>
</evidence>
<dbReference type="InterPro" id="IPR016032">
    <property type="entry name" value="Sig_transdc_resp-reg_C-effctor"/>
</dbReference>
<feature type="DNA-binding region" description="OmpR/PhoB-type" evidence="7">
    <location>
        <begin position="124"/>
        <end position="224"/>
    </location>
</feature>
<name>A0ABS5K1N1_9BACT</name>
<proteinExistence type="predicted"/>
<evidence type="ECO:0000256" key="7">
    <source>
        <dbReference type="PROSITE-ProRule" id="PRU01091"/>
    </source>
</evidence>
<dbReference type="Pfam" id="PF00072">
    <property type="entry name" value="Response_reg"/>
    <property type="match status" value="1"/>
</dbReference>
<evidence type="ECO:0000313" key="10">
    <source>
        <dbReference type="EMBL" id="MBS2100970.1"/>
    </source>
</evidence>
<feature type="modified residue" description="4-aspartylphosphate" evidence="6">
    <location>
        <position position="51"/>
    </location>
</feature>
<evidence type="ECO:0000256" key="3">
    <source>
        <dbReference type="ARBA" id="ARBA00023015"/>
    </source>
</evidence>
<evidence type="ECO:0000313" key="11">
    <source>
        <dbReference type="Proteomes" id="UP000708576"/>
    </source>
</evidence>
<comment type="caution">
    <text evidence="10">The sequence shown here is derived from an EMBL/GenBank/DDBJ whole genome shotgun (WGS) entry which is preliminary data.</text>
</comment>
<dbReference type="PANTHER" id="PTHR48111">
    <property type="entry name" value="REGULATOR OF RPOS"/>
    <property type="match status" value="1"/>
</dbReference>
<evidence type="ECO:0000256" key="1">
    <source>
        <dbReference type="ARBA" id="ARBA00022553"/>
    </source>
</evidence>
<reference evidence="10 11" key="1">
    <citation type="journal article" date="2015" name="Int. J. Syst. Evol. Microbiol.">
        <title>Carboxylicivirga linearis sp. nov., isolated from a sea cucumber culture pond.</title>
        <authorList>
            <person name="Wang F.Q."/>
            <person name="Zhou Y.X."/>
            <person name="Lin X.Z."/>
            <person name="Chen G.J."/>
            <person name="Du Z.J."/>
        </authorList>
    </citation>
    <scope>NUCLEOTIDE SEQUENCE [LARGE SCALE GENOMIC DNA]</scope>
    <source>
        <strain evidence="10 11">FB218</strain>
    </source>
</reference>
<protein>
    <submittedName>
        <fullName evidence="10">Response regulator transcription factor</fullName>
    </submittedName>
</protein>
<dbReference type="InterPro" id="IPR001867">
    <property type="entry name" value="OmpR/PhoB-type_DNA-bd"/>
</dbReference>
<keyword evidence="11" id="KW-1185">Reference proteome</keyword>
<dbReference type="SUPFAM" id="SSF46894">
    <property type="entry name" value="C-terminal effector domain of the bipartite response regulators"/>
    <property type="match status" value="1"/>
</dbReference>
<dbReference type="PROSITE" id="PS50110">
    <property type="entry name" value="RESPONSE_REGULATORY"/>
    <property type="match status" value="1"/>
</dbReference>
<dbReference type="EMBL" id="JAGUCO010000034">
    <property type="protein sequence ID" value="MBS2100970.1"/>
    <property type="molecule type" value="Genomic_DNA"/>
</dbReference>
<dbReference type="Gene3D" id="3.40.50.2300">
    <property type="match status" value="1"/>
</dbReference>
<accession>A0ABS5K1N1</accession>
<dbReference type="InterPro" id="IPR001789">
    <property type="entry name" value="Sig_transdc_resp-reg_receiver"/>
</dbReference>
<organism evidence="10 11">
    <name type="scientific">Carboxylicivirga linearis</name>
    <dbReference type="NCBI Taxonomy" id="1628157"/>
    <lineage>
        <taxon>Bacteria</taxon>
        <taxon>Pseudomonadati</taxon>
        <taxon>Bacteroidota</taxon>
        <taxon>Bacteroidia</taxon>
        <taxon>Marinilabiliales</taxon>
        <taxon>Marinilabiliaceae</taxon>
        <taxon>Carboxylicivirga</taxon>
    </lineage>
</organism>
<gene>
    <name evidence="10" type="ORF">KEM10_21975</name>
</gene>
<dbReference type="SMART" id="SM00448">
    <property type="entry name" value="REC"/>
    <property type="match status" value="1"/>
</dbReference>
<evidence type="ECO:0000256" key="4">
    <source>
        <dbReference type="ARBA" id="ARBA00023125"/>
    </source>
</evidence>
<dbReference type="PROSITE" id="PS51755">
    <property type="entry name" value="OMPR_PHOB"/>
    <property type="match status" value="1"/>
</dbReference>
<evidence type="ECO:0000256" key="2">
    <source>
        <dbReference type="ARBA" id="ARBA00023012"/>
    </source>
</evidence>
<evidence type="ECO:0000259" key="9">
    <source>
        <dbReference type="PROSITE" id="PS51755"/>
    </source>
</evidence>
<keyword evidence="5" id="KW-0804">Transcription</keyword>
<feature type="domain" description="Response regulatory" evidence="8">
    <location>
        <begin position="2"/>
        <end position="116"/>
    </location>
</feature>
<keyword evidence="1 6" id="KW-0597">Phosphoprotein</keyword>
<dbReference type="InterPro" id="IPR039420">
    <property type="entry name" value="WalR-like"/>
</dbReference>
<dbReference type="Gene3D" id="1.10.10.10">
    <property type="entry name" value="Winged helix-like DNA-binding domain superfamily/Winged helix DNA-binding domain"/>
    <property type="match status" value="1"/>
</dbReference>
<feature type="domain" description="OmpR/PhoB-type" evidence="9">
    <location>
        <begin position="124"/>
        <end position="224"/>
    </location>
</feature>
<keyword evidence="4 7" id="KW-0238">DNA-binding</keyword>
<dbReference type="CDD" id="cd00383">
    <property type="entry name" value="trans_reg_C"/>
    <property type="match status" value="1"/>
</dbReference>
<dbReference type="SUPFAM" id="SSF52172">
    <property type="entry name" value="CheY-like"/>
    <property type="match status" value="1"/>
</dbReference>
<dbReference type="SMART" id="SM00862">
    <property type="entry name" value="Trans_reg_C"/>
    <property type="match status" value="1"/>
</dbReference>
<keyword evidence="2" id="KW-0902">Two-component regulatory system</keyword>
<dbReference type="InterPro" id="IPR036388">
    <property type="entry name" value="WH-like_DNA-bd_sf"/>
</dbReference>
<dbReference type="PANTHER" id="PTHR48111:SF22">
    <property type="entry name" value="REGULATOR OF RPOS"/>
    <property type="match status" value="1"/>
</dbReference>
<sequence length="225" mass="25931">MKILIVEDEIELLKEIEVFLSKEGYICEVSKNFNEASEKLHMYHYDVAVIDITLPDGSGLSLIQWLKQKNIDTGILIISAKNSLDDKLYGLDLGADDYITKPFYLAELNARVKAIARRRMFKGSVEIIHNEIRINPENKSVSINDNALSLTKKEYELLFFFVANKKRLLTKESIAEHLWGDNIDLADNYDFIYTHINNLRKKILNAGGTDYLHTVYGMGYKYLEE</sequence>
<dbReference type="Proteomes" id="UP000708576">
    <property type="component" value="Unassembled WGS sequence"/>
</dbReference>
<dbReference type="InterPro" id="IPR011006">
    <property type="entry name" value="CheY-like_superfamily"/>
</dbReference>
<keyword evidence="3" id="KW-0805">Transcription regulation</keyword>